<evidence type="ECO:0008006" key="5">
    <source>
        <dbReference type="Google" id="ProtNLM"/>
    </source>
</evidence>
<evidence type="ECO:0000313" key="1">
    <source>
        <dbReference type="EMBL" id="MCG4960111.1"/>
    </source>
</evidence>
<organism evidence="3 4">
    <name type="scientific">Odoribacter splanchnicus</name>
    <dbReference type="NCBI Taxonomy" id="28118"/>
    <lineage>
        <taxon>Bacteria</taxon>
        <taxon>Pseudomonadati</taxon>
        <taxon>Bacteroidota</taxon>
        <taxon>Bacteroidia</taxon>
        <taxon>Bacteroidales</taxon>
        <taxon>Odoribacteraceae</taxon>
        <taxon>Odoribacter</taxon>
    </lineage>
</organism>
<dbReference type="EMBL" id="QSCO01000021">
    <property type="protein sequence ID" value="RGY04877.1"/>
    <property type="molecule type" value="Genomic_DNA"/>
</dbReference>
<gene>
    <name evidence="3" type="ORF">DXA53_14295</name>
    <name evidence="1" type="ORF">L0P03_09645</name>
    <name evidence="2" type="ORF">PN645_14550</name>
</gene>
<dbReference type="Proteomes" id="UP000284434">
    <property type="component" value="Unassembled WGS sequence"/>
</dbReference>
<evidence type="ECO:0000313" key="3">
    <source>
        <dbReference type="EMBL" id="RGY04877.1"/>
    </source>
</evidence>
<name>A0A1Y3YEU2_9BACT</name>
<accession>A0A1Y3YEU2</accession>
<evidence type="ECO:0000313" key="4">
    <source>
        <dbReference type="Proteomes" id="UP000284434"/>
    </source>
</evidence>
<sequence>MSTTKITSEILKIESPIRDVYALLSDFSRIGRLVEMAKQMGMTNGLEMDKISEKIESTRFTEDACYITLKGMGELAVKIVEKEEPKLIKLGGDGATPFEFNLWIQLLENGPYDTRMKITFQGELNMVMKMMLKGKLEKGINQLGEGLAKIPYSLLSNSGF</sequence>
<dbReference type="Proteomes" id="UP001199750">
    <property type="component" value="Unassembled WGS sequence"/>
</dbReference>
<dbReference type="EMBL" id="JAQMRD010000021">
    <property type="protein sequence ID" value="MDB9224218.1"/>
    <property type="molecule type" value="Genomic_DNA"/>
</dbReference>
<dbReference type="RefSeq" id="WP_013612273.1">
    <property type="nucleotide sequence ID" value="NZ_BAABYK010000001.1"/>
</dbReference>
<proteinExistence type="predicted"/>
<dbReference type="SUPFAM" id="SSF55961">
    <property type="entry name" value="Bet v1-like"/>
    <property type="match status" value="1"/>
</dbReference>
<dbReference type="OMA" id="WIQILPV"/>
<reference evidence="1" key="2">
    <citation type="submission" date="2022-01" db="EMBL/GenBank/DDBJ databases">
        <title>Collection of gut derived symbiotic bacterial strains cultured from healthy donors.</title>
        <authorList>
            <person name="Lin H."/>
            <person name="Kohout C."/>
            <person name="Waligurski E."/>
            <person name="Pamer E.G."/>
        </authorList>
    </citation>
    <scope>NUCLEOTIDE SEQUENCE</scope>
    <source>
        <strain evidence="1">DFI.1.149</strain>
    </source>
</reference>
<dbReference type="EMBL" id="JAKNDN010000017">
    <property type="protein sequence ID" value="MCG4960111.1"/>
    <property type="molecule type" value="Genomic_DNA"/>
</dbReference>
<protein>
    <recommendedName>
        <fullName evidence="5">SRPBCC family protein</fullName>
    </recommendedName>
</protein>
<dbReference type="GeneID" id="61275305"/>
<dbReference type="AlphaFoldDB" id="A0A1Y3YEU2"/>
<evidence type="ECO:0000313" key="2">
    <source>
        <dbReference type="EMBL" id="MDB9224218.1"/>
    </source>
</evidence>
<dbReference type="Proteomes" id="UP001212263">
    <property type="component" value="Unassembled WGS sequence"/>
</dbReference>
<reference evidence="2" key="3">
    <citation type="submission" date="2023-01" db="EMBL/GenBank/DDBJ databases">
        <title>Human gut microbiome strain richness.</title>
        <authorList>
            <person name="Chen-Liaw A."/>
        </authorList>
    </citation>
    <scope>NUCLEOTIDE SEQUENCE</scope>
    <source>
        <strain evidence="2">RTP21484st1_B7_RTP21484_190118</strain>
    </source>
</reference>
<comment type="caution">
    <text evidence="3">The sequence shown here is derived from an EMBL/GenBank/DDBJ whole genome shotgun (WGS) entry which is preliminary data.</text>
</comment>
<reference evidence="3 4" key="1">
    <citation type="submission" date="2018-08" db="EMBL/GenBank/DDBJ databases">
        <title>A genome reference for cultivated species of the human gut microbiota.</title>
        <authorList>
            <person name="Zou Y."/>
            <person name="Xue W."/>
            <person name="Luo G."/>
        </authorList>
    </citation>
    <scope>NUCLEOTIDE SEQUENCE [LARGE SCALE GENOMIC DNA]</scope>
    <source>
        <strain evidence="3 4">OF03-11</strain>
    </source>
</reference>